<reference evidence="2" key="1">
    <citation type="submission" date="2021-03" db="EMBL/GenBank/DDBJ databases">
        <title>Draft genome sequence of rust myrtle Austropuccinia psidii MF-1, a brazilian biotype.</title>
        <authorList>
            <person name="Quecine M.C."/>
            <person name="Pachon D.M.R."/>
            <person name="Bonatelli M.L."/>
            <person name="Correr F.H."/>
            <person name="Franceschini L.M."/>
            <person name="Leite T.F."/>
            <person name="Margarido G.R.A."/>
            <person name="Almeida C.A."/>
            <person name="Ferrarezi J.A."/>
            <person name="Labate C.A."/>
        </authorList>
    </citation>
    <scope>NUCLEOTIDE SEQUENCE</scope>
    <source>
        <strain evidence="2">MF-1</strain>
    </source>
</reference>
<evidence type="ECO:0000313" key="3">
    <source>
        <dbReference type="Proteomes" id="UP000765509"/>
    </source>
</evidence>
<sequence>MWAANTGAGLSEEEMGMMIQKKLETMCPCYERMDQIFGSKPNVMALNELNTTSQDPINIGSASEEGSDLEAFSDGESGISAYEQLHRHLNRTKKRKDTESNDQVTVNKGPKGNRAASKRASMTQGAIGNLKQIHEQEDRENEDMHVRLLKDFVDLQANKWSDEKYIMKEKNDRNYQLEKERMDRQFKLDTEEKERKKNESDRNYELEKERMECQFDLERERMNCETSLMETKLAMAKELLLSGKTSEEITGLLKQL</sequence>
<dbReference type="OrthoDB" id="2414509at2759"/>
<name>A0A9Q3CZ02_9BASI</name>
<organism evidence="2 3">
    <name type="scientific">Austropuccinia psidii MF-1</name>
    <dbReference type="NCBI Taxonomy" id="1389203"/>
    <lineage>
        <taxon>Eukaryota</taxon>
        <taxon>Fungi</taxon>
        <taxon>Dikarya</taxon>
        <taxon>Basidiomycota</taxon>
        <taxon>Pucciniomycotina</taxon>
        <taxon>Pucciniomycetes</taxon>
        <taxon>Pucciniales</taxon>
        <taxon>Sphaerophragmiaceae</taxon>
        <taxon>Austropuccinia</taxon>
    </lineage>
</organism>
<gene>
    <name evidence="2" type="ORF">O181_033559</name>
</gene>
<protein>
    <submittedName>
        <fullName evidence="2">Uncharacterized protein</fullName>
    </submittedName>
</protein>
<comment type="caution">
    <text evidence="2">The sequence shown here is derived from an EMBL/GenBank/DDBJ whole genome shotgun (WGS) entry which is preliminary data.</text>
</comment>
<accession>A0A9Q3CZ02</accession>
<evidence type="ECO:0000313" key="2">
    <source>
        <dbReference type="EMBL" id="MBW0493844.1"/>
    </source>
</evidence>
<feature type="region of interest" description="Disordered" evidence="1">
    <location>
        <begin position="92"/>
        <end position="122"/>
    </location>
</feature>
<dbReference type="AlphaFoldDB" id="A0A9Q3CZ02"/>
<proteinExistence type="predicted"/>
<dbReference type="EMBL" id="AVOT02012272">
    <property type="protein sequence ID" value="MBW0493844.1"/>
    <property type="molecule type" value="Genomic_DNA"/>
</dbReference>
<keyword evidence="3" id="KW-1185">Reference proteome</keyword>
<dbReference type="Proteomes" id="UP000765509">
    <property type="component" value="Unassembled WGS sequence"/>
</dbReference>
<dbReference type="PANTHER" id="PTHR33246:SF51">
    <property type="entry name" value="MYB_SANT-LIKE DOMAIN-CONTAINING PROTEIN"/>
    <property type="match status" value="1"/>
</dbReference>
<evidence type="ECO:0000256" key="1">
    <source>
        <dbReference type="SAM" id="MobiDB-lite"/>
    </source>
</evidence>
<dbReference type="PANTHER" id="PTHR33246">
    <property type="entry name" value="CCHC-TYPE DOMAIN-CONTAINING PROTEIN"/>
    <property type="match status" value="1"/>
</dbReference>